<evidence type="ECO:0000313" key="2">
    <source>
        <dbReference type="EMBL" id="PVY88982.1"/>
    </source>
</evidence>
<organism evidence="2 3">
    <name type="scientific">Ezakiella coagulans</name>
    <dbReference type="NCBI Taxonomy" id="46507"/>
    <lineage>
        <taxon>Bacteria</taxon>
        <taxon>Bacillati</taxon>
        <taxon>Bacillota</taxon>
        <taxon>Tissierellia</taxon>
        <taxon>Ezakiella</taxon>
    </lineage>
</organism>
<dbReference type="RefSeq" id="WP_133240936.1">
    <property type="nucleotide sequence ID" value="NZ_QEKV01000012.1"/>
</dbReference>
<keyword evidence="1" id="KW-0472">Membrane</keyword>
<reference evidence="2 3" key="1">
    <citation type="submission" date="2018-04" db="EMBL/GenBank/DDBJ databases">
        <title>Genomic Encyclopedia of Type Strains, Phase IV (KMG-IV): sequencing the most valuable type-strain genomes for metagenomic binning, comparative biology and taxonomic classification.</title>
        <authorList>
            <person name="Goeker M."/>
        </authorList>
    </citation>
    <scope>NUCLEOTIDE SEQUENCE [LARGE SCALE GENOMIC DNA]</scope>
    <source>
        <strain evidence="2 3">DSM 20705</strain>
    </source>
</reference>
<keyword evidence="1" id="KW-0812">Transmembrane</keyword>
<keyword evidence="1" id="KW-1133">Transmembrane helix</keyword>
<protein>
    <submittedName>
        <fullName evidence="2">Uncharacterized protein</fullName>
    </submittedName>
</protein>
<feature type="transmembrane region" description="Helical" evidence="1">
    <location>
        <begin position="88"/>
        <end position="116"/>
    </location>
</feature>
<dbReference type="Proteomes" id="UP000245793">
    <property type="component" value="Unassembled WGS sequence"/>
</dbReference>
<sequence>MKNSIIANSFNKFFTLVRNVFESSNLYRIFNPKSKPSNSKIIRKSIDDDIIKYSKTYNIIKKMEPDSAPSNFNSKILNALFLEEQAPIVYLTGALLFFVGVVMGAPLKISIALFVLCNLTKFTQDFISNGWYKSSIFVRFFTYAYKLEARDGDK</sequence>
<evidence type="ECO:0000256" key="1">
    <source>
        <dbReference type="SAM" id="Phobius"/>
    </source>
</evidence>
<name>A0A2U1DN58_9FIRM</name>
<dbReference type="AlphaFoldDB" id="A0A2U1DN58"/>
<proteinExistence type="predicted"/>
<comment type="caution">
    <text evidence="2">The sequence shown here is derived from an EMBL/GenBank/DDBJ whole genome shotgun (WGS) entry which is preliminary data.</text>
</comment>
<keyword evidence="3" id="KW-1185">Reference proteome</keyword>
<gene>
    <name evidence="2" type="ORF">C7381_1127</name>
</gene>
<dbReference type="EMBL" id="QEKV01000012">
    <property type="protein sequence ID" value="PVY88982.1"/>
    <property type="molecule type" value="Genomic_DNA"/>
</dbReference>
<accession>A0A2U1DN58</accession>
<evidence type="ECO:0000313" key="3">
    <source>
        <dbReference type="Proteomes" id="UP000245793"/>
    </source>
</evidence>